<dbReference type="GeneID" id="106057082"/>
<feature type="transmembrane region" description="Helical" evidence="13">
    <location>
        <begin position="78"/>
        <end position="96"/>
    </location>
</feature>
<proteinExistence type="inferred from homology"/>
<name>A0A9W2ZIM1_BIOGL</name>
<keyword evidence="5" id="KW-0769">Symport</keyword>
<evidence type="ECO:0000313" key="18">
    <source>
        <dbReference type="RefSeq" id="XP_055874836.1"/>
    </source>
</evidence>
<dbReference type="InterPro" id="IPR001734">
    <property type="entry name" value="Na/solute_symporter"/>
</dbReference>
<feature type="transmembrane region" description="Helical" evidence="13">
    <location>
        <begin position="37"/>
        <end position="58"/>
    </location>
</feature>
<comment type="similarity">
    <text evidence="2">Belongs to the sodium:solute symporter (SSF) (TC 2.A.21) family.</text>
</comment>
<reference evidence="15 16" key="1">
    <citation type="submission" date="2025-04" db="UniProtKB">
        <authorList>
            <consortium name="RefSeq"/>
        </authorList>
    </citation>
    <scope>IDENTIFICATION</scope>
</reference>
<dbReference type="PROSITE" id="PS50283">
    <property type="entry name" value="NA_SOLUT_SYMP_3"/>
    <property type="match status" value="1"/>
</dbReference>
<keyword evidence="14" id="KW-1185">Reference proteome</keyword>
<dbReference type="InterPro" id="IPR052244">
    <property type="entry name" value="Choline_transporter"/>
</dbReference>
<comment type="subcellular location">
    <subcellularLocation>
        <location evidence="1">Membrane</location>
        <topology evidence="1">Multi-pass membrane protein</topology>
    </subcellularLocation>
</comment>
<dbReference type="Gene3D" id="1.20.1730.10">
    <property type="entry name" value="Sodium/glucose cotransporter"/>
    <property type="match status" value="1"/>
</dbReference>
<keyword evidence="4 13" id="KW-0812">Transmembrane</keyword>
<dbReference type="PANTHER" id="PTHR45897:SF4">
    <property type="entry name" value="HIGH-AFFINITY CHOLINE TRANSPORTER 1"/>
    <property type="match status" value="1"/>
</dbReference>
<evidence type="ECO:0000256" key="2">
    <source>
        <dbReference type="ARBA" id="ARBA00006434"/>
    </source>
</evidence>
<feature type="transmembrane region" description="Helical" evidence="13">
    <location>
        <begin position="117"/>
        <end position="138"/>
    </location>
</feature>
<keyword evidence="8" id="KW-0915">Sodium</keyword>
<evidence type="ECO:0000256" key="13">
    <source>
        <dbReference type="SAM" id="Phobius"/>
    </source>
</evidence>
<keyword evidence="12" id="KW-0739">Sodium transport</keyword>
<dbReference type="RefSeq" id="XP_055874836.1">
    <property type="nucleotide sequence ID" value="XM_056018861.1"/>
</dbReference>
<feature type="transmembrane region" description="Helical" evidence="13">
    <location>
        <begin position="176"/>
        <end position="196"/>
    </location>
</feature>
<dbReference type="AlphaFoldDB" id="A0A9W2ZIM1"/>
<dbReference type="RefSeq" id="XP_055874833.1">
    <property type="nucleotide sequence ID" value="XM_056018858.1"/>
</dbReference>
<evidence type="ECO:0000256" key="6">
    <source>
        <dbReference type="ARBA" id="ARBA00022979"/>
    </source>
</evidence>
<evidence type="ECO:0000313" key="15">
    <source>
        <dbReference type="RefSeq" id="XP_055874833.1"/>
    </source>
</evidence>
<feature type="transmembrane region" description="Helical" evidence="13">
    <location>
        <begin position="421"/>
        <end position="438"/>
    </location>
</feature>
<feature type="transmembrane region" description="Helical" evidence="13">
    <location>
        <begin position="320"/>
        <end position="344"/>
    </location>
</feature>
<evidence type="ECO:0000313" key="16">
    <source>
        <dbReference type="RefSeq" id="XP_055874834.1"/>
    </source>
</evidence>
<protein>
    <submittedName>
        <fullName evidence="15 16">High affinity choline transporter 1-like isoform X1</fullName>
    </submittedName>
</protein>
<keyword evidence="6" id="KW-0530">Neurotransmitter biosynthesis</keyword>
<keyword evidence="3" id="KW-0813">Transport</keyword>
<dbReference type="Proteomes" id="UP001165740">
    <property type="component" value="Chromosome 2"/>
</dbReference>
<keyword evidence="10 13" id="KW-0472">Membrane</keyword>
<sequence>MHEFLSWFLVLAIILALAYLSYWGYTKNISSDDLDSFLIANRSLGVFIGACTLTVTWVGGTLHGAAESVQIQDEMGWLLAPVGNSLSLLVGGAILASKMRNSGYRCILDPFLWKYGVIMHCLLYIPVLVSEICWLTILLSSLGYAVKILLCISKEWAFLLAALFTSTTTLMGGMYFVAYGGALLFALIFGGLWFSIPFVLTDPHVESIFRNTSWIGDIKAREVPTYIDLLCLFIFGGIPWQEYWQCTLSTRSGAIAKLASYFGALGCLTLSIPSVMLGAAAFNADWNHSDYTSATLKQEDQHNALPLVIYYFSPDMVSSIGVAAIAAGATSSMNTTLLSCGGMFARNIIGLGYYKNYNKKLSQMWLILIMRASILGFSALACGLVFQLDSIYGLWLFNCDIIYTVLFPQLLCAMFIRDTNAYGSIVAFTMSTIIRFLLGEPLLNIEAVISTSWSEDSQTFQLPYRTSCMFLSLITLVGVSYLTDFLFRKRYISLRYDVYGCCMAEGKESIAVTLFGSKVPELSIETKTASFGERESTVDHMHDDYAEKQENLSETSSIITGFEKFHSTPV</sequence>
<evidence type="ECO:0000256" key="3">
    <source>
        <dbReference type="ARBA" id="ARBA00022448"/>
    </source>
</evidence>
<keyword evidence="9" id="KW-0406">Ion transport</keyword>
<feature type="transmembrane region" description="Helical" evidence="13">
    <location>
        <begin position="144"/>
        <end position="164"/>
    </location>
</feature>
<evidence type="ECO:0000256" key="12">
    <source>
        <dbReference type="ARBA" id="ARBA00023201"/>
    </source>
</evidence>
<dbReference type="GO" id="GO:0008292">
    <property type="term" value="P:acetylcholine biosynthetic process"/>
    <property type="evidence" value="ECO:0007669"/>
    <property type="project" value="TreeGrafter"/>
</dbReference>
<feature type="transmembrane region" description="Helical" evidence="13">
    <location>
        <begin position="6"/>
        <end position="25"/>
    </location>
</feature>
<evidence type="ECO:0000256" key="11">
    <source>
        <dbReference type="ARBA" id="ARBA00023180"/>
    </source>
</evidence>
<dbReference type="PANTHER" id="PTHR45897">
    <property type="entry name" value="HIGH-AFFINITY CHOLINE TRANSPORTER 1"/>
    <property type="match status" value="1"/>
</dbReference>
<dbReference type="RefSeq" id="XP_055874835.1">
    <property type="nucleotide sequence ID" value="XM_056018860.1"/>
</dbReference>
<dbReference type="RefSeq" id="XP_055874834.1">
    <property type="nucleotide sequence ID" value="XM_056018859.1"/>
</dbReference>
<feature type="transmembrane region" description="Helical" evidence="13">
    <location>
        <begin position="469"/>
        <end position="487"/>
    </location>
</feature>
<feature type="transmembrane region" description="Helical" evidence="13">
    <location>
        <begin position="392"/>
        <end position="414"/>
    </location>
</feature>
<evidence type="ECO:0000256" key="10">
    <source>
        <dbReference type="ARBA" id="ARBA00023136"/>
    </source>
</evidence>
<gene>
    <name evidence="15 16 17 18" type="primary">LOC106057082</name>
</gene>
<keyword evidence="7 13" id="KW-1133">Transmembrane helix</keyword>
<feature type="transmembrane region" description="Helical" evidence="13">
    <location>
        <begin position="261"/>
        <end position="282"/>
    </location>
</feature>
<dbReference type="GO" id="GO:0005886">
    <property type="term" value="C:plasma membrane"/>
    <property type="evidence" value="ECO:0007669"/>
    <property type="project" value="TreeGrafter"/>
</dbReference>
<organism evidence="14 18">
    <name type="scientific">Biomphalaria glabrata</name>
    <name type="common">Bloodfluke planorb</name>
    <name type="synonym">Freshwater snail</name>
    <dbReference type="NCBI Taxonomy" id="6526"/>
    <lineage>
        <taxon>Eukaryota</taxon>
        <taxon>Metazoa</taxon>
        <taxon>Spiralia</taxon>
        <taxon>Lophotrochozoa</taxon>
        <taxon>Mollusca</taxon>
        <taxon>Gastropoda</taxon>
        <taxon>Heterobranchia</taxon>
        <taxon>Euthyneura</taxon>
        <taxon>Panpulmonata</taxon>
        <taxon>Hygrophila</taxon>
        <taxon>Lymnaeoidea</taxon>
        <taxon>Planorbidae</taxon>
        <taxon>Biomphalaria</taxon>
    </lineage>
</organism>
<evidence type="ECO:0000313" key="17">
    <source>
        <dbReference type="RefSeq" id="XP_055874835.1"/>
    </source>
</evidence>
<evidence type="ECO:0000256" key="5">
    <source>
        <dbReference type="ARBA" id="ARBA00022847"/>
    </source>
</evidence>
<evidence type="ECO:0000256" key="1">
    <source>
        <dbReference type="ARBA" id="ARBA00004141"/>
    </source>
</evidence>
<keyword evidence="11" id="KW-0325">Glycoprotein</keyword>
<feature type="transmembrane region" description="Helical" evidence="13">
    <location>
        <begin position="365"/>
        <end position="386"/>
    </location>
</feature>
<feature type="transmembrane region" description="Helical" evidence="13">
    <location>
        <begin position="223"/>
        <end position="240"/>
    </location>
</feature>
<dbReference type="GO" id="GO:0005307">
    <property type="term" value="F:choline:sodium symporter activity"/>
    <property type="evidence" value="ECO:0007669"/>
    <property type="project" value="TreeGrafter"/>
</dbReference>
<evidence type="ECO:0000256" key="8">
    <source>
        <dbReference type="ARBA" id="ARBA00023053"/>
    </source>
</evidence>
<evidence type="ECO:0000256" key="4">
    <source>
        <dbReference type="ARBA" id="ARBA00022692"/>
    </source>
</evidence>
<dbReference type="InterPro" id="IPR038377">
    <property type="entry name" value="Na/Glc_symporter_sf"/>
</dbReference>
<accession>A0A9W2ZIM1</accession>
<evidence type="ECO:0000256" key="9">
    <source>
        <dbReference type="ARBA" id="ARBA00023065"/>
    </source>
</evidence>
<evidence type="ECO:0000256" key="7">
    <source>
        <dbReference type="ARBA" id="ARBA00022989"/>
    </source>
</evidence>
<evidence type="ECO:0000313" key="14">
    <source>
        <dbReference type="Proteomes" id="UP001165740"/>
    </source>
</evidence>
<dbReference type="OrthoDB" id="10288418at2759"/>